<dbReference type="EMBL" id="SPLM01000037">
    <property type="protein sequence ID" value="TMW65503.1"/>
    <property type="molecule type" value="Genomic_DNA"/>
</dbReference>
<sequence length="245" mass="28895">MFLFPRKTLLRYESRGVRRQRVASLQSLFTIIFQLLETYRDDYFLARNRSSHGCQMLSVIESFLGLTPEVSKLLHDGDVNRPLRLNLNGWRSDQKNLGACPFWTTYRTLKAFPFPRKTMFPCELRSVRRQRCVLLHSLFTTLFQLLEEFPDDCFQQSDECHALKSIEEFLGLNEDVQKKLRDEADGPPGRLNLRGWQSDRKNLYFQDEVRPSLLPSDDEEDEEGFDDHDVMLVPMNCYRRRCPST</sequence>
<reference evidence="1" key="1">
    <citation type="submission" date="2019-03" db="EMBL/GenBank/DDBJ databases">
        <title>Long read genome sequence of the mycoparasitic Pythium oligandrum ATCC 38472 isolated from sugarbeet rhizosphere.</title>
        <authorList>
            <person name="Gaulin E."/>
        </authorList>
    </citation>
    <scope>NUCLEOTIDE SEQUENCE</scope>
    <source>
        <strain evidence="1">ATCC 38472_TT</strain>
    </source>
</reference>
<evidence type="ECO:0000313" key="1">
    <source>
        <dbReference type="EMBL" id="TMW65503.1"/>
    </source>
</evidence>
<gene>
    <name evidence="1" type="ORF">Poli38472_008145</name>
</gene>
<accession>A0A8K1FPD3</accession>
<dbReference type="AlphaFoldDB" id="A0A8K1FPD3"/>
<dbReference type="OrthoDB" id="162303at2759"/>
<keyword evidence="2" id="KW-1185">Reference proteome</keyword>
<protein>
    <submittedName>
        <fullName evidence="1">Uncharacterized protein</fullName>
    </submittedName>
</protein>
<evidence type="ECO:0000313" key="2">
    <source>
        <dbReference type="Proteomes" id="UP000794436"/>
    </source>
</evidence>
<dbReference type="Proteomes" id="UP000794436">
    <property type="component" value="Unassembled WGS sequence"/>
</dbReference>
<organism evidence="1 2">
    <name type="scientific">Pythium oligandrum</name>
    <name type="common">Mycoparasitic fungus</name>
    <dbReference type="NCBI Taxonomy" id="41045"/>
    <lineage>
        <taxon>Eukaryota</taxon>
        <taxon>Sar</taxon>
        <taxon>Stramenopiles</taxon>
        <taxon>Oomycota</taxon>
        <taxon>Peronosporomycetes</taxon>
        <taxon>Pythiales</taxon>
        <taxon>Pythiaceae</taxon>
        <taxon>Pythium</taxon>
    </lineage>
</organism>
<name>A0A8K1FPD3_PYTOL</name>
<comment type="caution">
    <text evidence="1">The sequence shown here is derived from an EMBL/GenBank/DDBJ whole genome shotgun (WGS) entry which is preliminary data.</text>
</comment>
<proteinExistence type="predicted"/>